<organism evidence="1 2">
    <name type="scientific">Latilactobacillus sakei</name>
    <name type="common">Lactobacillus sakei</name>
    <dbReference type="NCBI Taxonomy" id="1599"/>
    <lineage>
        <taxon>Bacteria</taxon>
        <taxon>Bacillati</taxon>
        <taxon>Bacillota</taxon>
        <taxon>Bacilli</taxon>
        <taxon>Lactobacillales</taxon>
        <taxon>Lactobacillaceae</taxon>
        <taxon>Latilactobacillus</taxon>
    </lineage>
</organism>
<reference evidence="1 2" key="1">
    <citation type="submission" date="2018-02" db="EMBL/GenBank/DDBJ databases">
        <authorList>
            <person name="Rodrigo-Torres L."/>
            <person name="Arahal R. D."/>
            <person name="Lucena T."/>
        </authorList>
    </citation>
    <scope>NUCLEOTIDE SEQUENCE [LARGE SCALE GENOMIC DNA]</scope>
    <source>
        <strain evidence="1 2">CECT 9267</strain>
    </source>
</reference>
<accession>A0AAE8J3J9</accession>
<evidence type="ECO:0000313" key="1">
    <source>
        <dbReference type="EMBL" id="SPE18674.1"/>
    </source>
</evidence>
<name>A0AAE8J3J9_LATSK</name>
<proteinExistence type="predicted"/>
<dbReference type="EMBL" id="OKRC01000001">
    <property type="protein sequence ID" value="SPE18674.1"/>
    <property type="molecule type" value="Genomic_DNA"/>
</dbReference>
<evidence type="ECO:0000313" key="2">
    <source>
        <dbReference type="Proteomes" id="UP000239650"/>
    </source>
</evidence>
<comment type="caution">
    <text evidence="1">The sequence shown here is derived from an EMBL/GenBank/DDBJ whole genome shotgun (WGS) entry which is preliminary data.</text>
</comment>
<dbReference type="AlphaFoldDB" id="A0AAE8J3J9"/>
<sequence>MIKNYRKTATIQAEQFDGSVRMIRKYSIGVPRGAYVEEWPMNTLMTLGGPMELNIGDWIVTGVKGERWAIADDVFKASYVEVAE</sequence>
<dbReference type="RefSeq" id="WP_105299995.1">
    <property type="nucleotide sequence ID" value="NZ_OKRC01000001.1"/>
</dbReference>
<evidence type="ECO:0008006" key="3">
    <source>
        <dbReference type="Google" id="ProtNLM"/>
    </source>
</evidence>
<protein>
    <recommendedName>
        <fullName evidence="3">Phage protein</fullName>
    </recommendedName>
</protein>
<gene>
    <name evidence="1" type="ORF">LAS9267_00222</name>
</gene>
<dbReference type="Proteomes" id="UP000239650">
    <property type="component" value="Unassembled WGS sequence"/>
</dbReference>